<organism evidence="1 2">
    <name type="scientific">Parvibacter caecicola</name>
    <dbReference type="NCBI Taxonomy" id="747645"/>
    <lineage>
        <taxon>Bacteria</taxon>
        <taxon>Bacillati</taxon>
        <taxon>Actinomycetota</taxon>
        <taxon>Coriobacteriia</taxon>
        <taxon>Coriobacteriales</taxon>
        <taxon>Coriobacteriaceae</taxon>
        <taxon>Parvibacter</taxon>
    </lineage>
</organism>
<reference evidence="1 2" key="1">
    <citation type="submission" date="2020-08" db="EMBL/GenBank/DDBJ databases">
        <title>Sequencing the genomes of 1000 actinobacteria strains.</title>
        <authorList>
            <person name="Klenk H.-P."/>
        </authorList>
    </citation>
    <scope>NUCLEOTIDE SEQUENCE [LARGE SCALE GENOMIC DNA]</scope>
    <source>
        <strain evidence="1 2">DSM 22242</strain>
    </source>
</reference>
<accession>A0A7W5D386</accession>
<comment type="caution">
    <text evidence="1">The sequence shown here is derived from an EMBL/GenBank/DDBJ whole genome shotgun (WGS) entry which is preliminary data.</text>
</comment>
<dbReference type="Proteomes" id="UP000530850">
    <property type="component" value="Unassembled WGS sequence"/>
</dbReference>
<name>A0A7W5D386_9ACTN</name>
<dbReference type="EMBL" id="JACHYA010000009">
    <property type="protein sequence ID" value="MBB3172103.1"/>
    <property type="molecule type" value="Genomic_DNA"/>
</dbReference>
<proteinExistence type="predicted"/>
<gene>
    <name evidence="1" type="ORF">FHR31_001937</name>
</gene>
<protein>
    <submittedName>
        <fullName evidence="1">Uncharacterized protein</fullName>
    </submittedName>
</protein>
<evidence type="ECO:0000313" key="1">
    <source>
        <dbReference type="EMBL" id="MBB3172103.1"/>
    </source>
</evidence>
<dbReference type="AlphaFoldDB" id="A0A7W5D386"/>
<sequence length="36" mass="3802">MASGSGARQPRRGAAQGADAVLKSLRWKFVGLTMAR</sequence>
<evidence type="ECO:0000313" key="2">
    <source>
        <dbReference type="Proteomes" id="UP000530850"/>
    </source>
</evidence>